<dbReference type="RefSeq" id="WP_088398049.1">
    <property type="nucleotide sequence ID" value="NZ_JAZGZP010000006.1"/>
</dbReference>
<reference evidence="3 4" key="1">
    <citation type="submission" date="2024-02" db="EMBL/GenBank/DDBJ databases">
        <title>Comparative Genomic Analysis of Flavobacterium Species Causing Columnaris Disease of Freshwater Fish in Thailand: Insights into Virulence and Resistance Mechanisms.</title>
        <authorList>
            <person name="Nguyen D."/>
            <person name="Chokmangmeepisarn P."/>
            <person name="Khianchaikhan K."/>
            <person name="Morishita M."/>
            <person name="Bunnoy A."/>
            <person name="Rodkhum C."/>
        </authorList>
    </citation>
    <scope>NUCLEOTIDE SEQUENCE [LARGE SCALE GENOMIC DNA]</scope>
    <source>
        <strain evidence="3 4">CNRT2201</strain>
    </source>
</reference>
<keyword evidence="1" id="KW-0732">Signal</keyword>
<feature type="domain" description="DUF3887" evidence="2">
    <location>
        <begin position="30"/>
        <end position="118"/>
    </location>
</feature>
<evidence type="ECO:0000313" key="4">
    <source>
        <dbReference type="Proteomes" id="UP001621706"/>
    </source>
</evidence>
<organism evidence="3 4">
    <name type="scientific">Flavobacterium oreochromis</name>
    <dbReference type="NCBI Taxonomy" id="2906078"/>
    <lineage>
        <taxon>Bacteria</taxon>
        <taxon>Pseudomonadati</taxon>
        <taxon>Bacteroidota</taxon>
        <taxon>Flavobacteriia</taxon>
        <taxon>Flavobacteriales</taxon>
        <taxon>Flavobacteriaceae</taxon>
        <taxon>Flavobacterium</taxon>
    </lineage>
</organism>
<evidence type="ECO:0000313" key="3">
    <source>
        <dbReference type="EMBL" id="MFK7000278.1"/>
    </source>
</evidence>
<feature type="signal peptide" evidence="1">
    <location>
        <begin position="1"/>
        <end position="19"/>
    </location>
</feature>
<name>A0ABW8P6U6_9FLAO</name>
<gene>
    <name evidence="3" type="ORF">V3I07_05140</name>
</gene>
<accession>A0ABW8P6U6</accession>
<proteinExistence type="predicted"/>
<feature type="chain" id="PRO_5045302022" evidence="1">
    <location>
        <begin position="20"/>
        <end position="127"/>
    </location>
</feature>
<comment type="caution">
    <text evidence="3">The sequence shown here is derived from an EMBL/GenBank/DDBJ whole genome shotgun (WGS) entry which is preliminary data.</text>
</comment>
<dbReference type="Gene3D" id="3.10.450.590">
    <property type="match status" value="1"/>
</dbReference>
<evidence type="ECO:0000256" key="1">
    <source>
        <dbReference type="SAM" id="SignalP"/>
    </source>
</evidence>
<dbReference type="Proteomes" id="UP001621706">
    <property type="component" value="Unassembled WGS sequence"/>
</dbReference>
<sequence length="127" mass="14820">MNKTILISILLFNFFTVFSQNQIHKSITNTFIQNFNNSDFGKIIQTFSEKMRNSKSKEYFLNFFSRVKKENGSILNLELLKYNENTEKKSQATYNGILEKGEVTIKITTDIDGQIIGLYILKNKIYL</sequence>
<protein>
    <submittedName>
        <fullName evidence="3">DUF3887 domain-containing protein</fullName>
    </submittedName>
</protein>
<dbReference type="EMBL" id="JAZGZP010000006">
    <property type="protein sequence ID" value="MFK7000278.1"/>
    <property type="molecule type" value="Genomic_DNA"/>
</dbReference>
<dbReference type="InterPro" id="IPR024981">
    <property type="entry name" value="DUF3887"/>
</dbReference>
<evidence type="ECO:0000259" key="2">
    <source>
        <dbReference type="Pfam" id="PF13026"/>
    </source>
</evidence>
<dbReference type="Pfam" id="PF13026">
    <property type="entry name" value="DUF3887"/>
    <property type="match status" value="1"/>
</dbReference>
<keyword evidence="4" id="KW-1185">Reference proteome</keyword>